<protein>
    <submittedName>
        <fullName evidence="1">Uncharacterized protein</fullName>
    </submittedName>
</protein>
<keyword evidence="2" id="KW-1185">Reference proteome</keyword>
<proteinExistence type="predicted"/>
<dbReference type="InParanoid" id="A0A2H3DUE0"/>
<evidence type="ECO:0000313" key="2">
    <source>
        <dbReference type="Proteomes" id="UP000217790"/>
    </source>
</evidence>
<reference evidence="2" key="1">
    <citation type="journal article" date="2017" name="Nat. Ecol. Evol.">
        <title>Genome expansion and lineage-specific genetic innovations in the forest pathogenic fungi Armillaria.</title>
        <authorList>
            <person name="Sipos G."/>
            <person name="Prasanna A.N."/>
            <person name="Walter M.C."/>
            <person name="O'Connor E."/>
            <person name="Balint B."/>
            <person name="Krizsan K."/>
            <person name="Kiss B."/>
            <person name="Hess J."/>
            <person name="Varga T."/>
            <person name="Slot J."/>
            <person name="Riley R."/>
            <person name="Boka B."/>
            <person name="Rigling D."/>
            <person name="Barry K."/>
            <person name="Lee J."/>
            <person name="Mihaltcheva S."/>
            <person name="LaButti K."/>
            <person name="Lipzen A."/>
            <person name="Waldron R."/>
            <person name="Moloney N.M."/>
            <person name="Sperisen C."/>
            <person name="Kredics L."/>
            <person name="Vagvoelgyi C."/>
            <person name="Patrignani A."/>
            <person name="Fitzpatrick D."/>
            <person name="Nagy I."/>
            <person name="Doyle S."/>
            <person name="Anderson J.B."/>
            <person name="Grigoriev I.V."/>
            <person name="Gueldener U."/>
            <person name="Muensterkoetter M."/>
            <person name="Nagy L.G."/>
        </authorList>
    </citation>
    <scope>NUCLEOTIDE SEQUENCE [LARGE SCALE GENOMIC DNA]</scope>
    <source>
        <strain evidence="2">Ar21-2</strain>
    </source>
</reference>
<dbReference type="Proteomes" id="UP000217790">
    <property type="component" value="Unassembled WGS sequence"/>
</dbReference>
<dbReference type="AlphaFoldDB" id="A0A2H3DUE0"/>
<sequence length="114" mass="12289">MPSGLVGRSLSEHHSLLFPPGIDADGVLLMAEKSQSLADYLSTIYPCTIVNRGTLRKVKIQPLIGPADDAVYLNPSDIQKLGLNDTGHTIGTRQGPCKVYSGVSFFENDPFITT</sequence>
<name>A0A2H3DUE0_ARMGA</name>
<evidence type="ECO:0000313" key="1">
    <source>
        <dbReference type="EMBL" id="PBK95082.1"/>
    </source>
</evidence>
<organism evidence="1 2">
    <name type="scientific">Armillaria gallica</name>
    <name type="common">Bulbous honey fungus</name>
    <name type="synonym">Armillaria bulbosa</name>
    <dbReference type="NCBI Taxonomy" id="47427"/>
    <lineage>
        <taxon>Eukaryota</taxon>
        <taxon>Fungi</taxon>
        <taxon>Dikarya</taxon>
        <taxon>Basidiomycota</taxon>
        <taxon>Agaricomycotina</taxon>
        <taxon>Agaricomycetes</taxon>
        <taxon>Agaricomycetidae</taxon>
        <taxon>Agaricales</taxon>
        <taxon>Marasmiineae</taxon>
        <taxon>Physalacriaceae</taxon>
        <taxon>Armillaria</taxon>
    </lineage>
</organism>
<accession>A0A2H3DUE0</accession>
<gene>
    <name evidence="1" type="ORF">ARMGADRAFT_1077843</name>
</gene>
<dbReference type="OrthoDB" id="2996489at2759"/>
<dbReference type="EMBL" id="KZ293652">
    <property type="protein sequence ID" value="PBK95082.1"/>
    <property type="molecule type" value="Genomic_DNA"/>
</dbReference>